<gene>
    <name evidence="1" type="ORF">GMARGA_LOCUS23675</name>
</gene>
<proteinExistence type="predicted"/>
<dbReference type="Proteomes" id="UP000789901">
    <property type="component" value="Unassembled WGS sequence"/>
</dbReference>
<organism evidence="1 2">
    <name type="scientific">Gigaspora margarita</name>
    <dbReference type="NCBI Taxonomy" id="4874"/>
    <lineage>
        <taxon>Eukaryota</taxon>
        <taxon>Fungi</taxon>
        <taxon>Fungi incertae sedis</taxon>
        <taxon>Mucoromycota</taxon>
        <taxon>Glomeromycotina</taxon>
        <taxon>Glomeromycetes</taxon>
        <taxon>Diversisporales</taxon>
        <taxon>Gigasporaceae</taxon>
        <taxon>Gigaspora</taxon>
    </lineage>
</organism>
<name>A0ABN7VYA4_GIGMA</name>
<comment type="caution">
    <text evidence="1">The sequence shown here is derived from an EMBL/GenBank/DDBJ whole genome shotgun (WGS) entry which is preliminary data.</text>
</comment>
<protein>
    <submittedName>
        <fullName evidence="1">16417_t:CDS:1</fullName>
    </submittedName>
</protein>
<accession>A0ABN7VYA4</accession>
<dbReference type="EMBL" id="CAJVQB010024188">
    <property type="protein sequence ID" value="CAG8803553.1"/>
    <property type="molecule type" value="Genomic_DNA"/>
</dbReference>
<evidence type="ECO:0000313" key="2">
    <source>
        <dbReference type="Proteomes" id="UP000789901"/>
    </source>
</evidence>
<feature type="non-terminal residue" evidence="1">
    <location>
        <position position="1"/>
    </location>
</feature>
<reference evidence="1 2" key="1">
    <citation type="submission" date="2021-06" db="EMBL/GenBank/DDBJ databases">
        <authorList>
            <person name="Kallberg Y."/>
            <person name="Tangrot J."/>
            <person name="Rosling A."/>
        </authorList>
    </citation>
    <scope>NUCLEOTIDE SEQUENCE [LARGE SCALE GENOMIC DNA]</scope>
    <source>
        <strain evidence="1 2">120-4 pot B 10/14</strain>
    </source>
</reference>
<evidence type="ECO:0000313" key="1">
    <source>
        <dbReference type="EMBL" id="CAG8803553.1"/>
    </source>
</evidence>
<keyword evidence="2" id="KW-1185">Reference proteome</keyword>
<sequence>LINETIANIQANEDIFQDELHQANDKIADDSNHDQFDNST</sequence>